<proteinExistence type="predicted"/>
<evidence type="ECO:0000313" key="2">
    <source>
        <dbReference type="Proteomes" id="UP000664859"/>
    </source>
</evidence>
<comment type="caution">
    <text evidence="1">The sequence shown here is derived from an EMBL/GenBank/DDBJ whole genome shotgun (WGS) entry which is preliminary data.</text>
</comment>
<protein>
    <submittedName>
        <fullName evidence="1">Uncharacterized protein</fullName>
    </submittedName>
</protein>
<evidence type="ECO:0000313" key="1">
    <source>
        <dbReference type="EMBL" id="KAG5189049.1"/>
    </source>
</evidence>
<dbReference type="Proteomes" id="UP000664859">
    <property type="component" value="Unassembled WGS sequence"/>
</dbReference>
<accession>A0A835ZER0</accession>
<sequence length="231" mass="24042">MLDTPRGLTRQLQAGAPADGQTPIAKYCEDQVYNCYLDEDCAACYNGLQAQGGKIPRPDTLTCPNLLVSYSKALAAGCDVIAKGALHDVIVCFIDISVANMPCGTNPVAALTQAPTVAPSAAPTVAPTQPKVAPGKGAIAKQCKLEGLTCAADLVCAACVKNFQVNLRQQKKGATCASYLALLQKDVPPACDVTTAETPLNDLMECVVDTLIPQTPCGSGKTKPPFLGQFD</sequence>
<keyword evidence="2" id="KW-1185">Reference proteome</keyword>
<gene>
    <name evidence="1" type="ORF">JKP88DRAFT_347708</name>
</gene>
<dbReference type="EMBL" id="JAFCMP010000057">
    <property type="protein sequence ID" value="KAG5189049.1"/>
    <property type="molecule type" value="Genomic_DNA"/>
</dbReference>
<dbReference type="AlphaFoldDB" id="A0A835ZER0"/>
<reference evidence="1" key="1">
    <citation type="submission" date="2021-02" db="EMBL/GenBank/DDBJ databases">
        <title>First Annotated Genome of the Yellow-green Alga Tribonema minus.</title>
        <authorList>
            <person name="Mahan K.M."/>
        </authorList>
    </citation>
    <scope>NUCLEOTIDE SEQUENCE</scope>
    <source>
        <strain evidence="1">UTEX B ZZ1240</strain>
    </source>
</reference>
<name>A0A835ZER0_9STRA</name>
<organism evidence="1 2">
    <name type="scientific">Tribonema minus</name>
    <dbReference type="NCBI Taxonomy" id="303371"/>
    <lineage>
        <taxon>Eukaryota</taxon>
        <taxon>Sar</taxon>
        <taxon>Stramenopiles</taxon>
        <taxon>Ochrophyta</taxon>
        <taxon>PX clade</taxon>
        <taxon>Xanthophyceae</taxon>
        <taxon>Tribonematales</taxon>
        <taxon>Tribonemataceae</taxon>
        <taxon>Tribonema</taxon>
    </lineage>
</organism>